<protein>
    <recommendedName>
        <fullName evidence="2">Ferredoxin</fullName>
    </recommendedName>
</protein>
<dbReference type="SUPFAM" id="SSF54862">
    <property type="entry name" value="4Fe-4S ferredoxins"/>
    <property type="match status" value="1"/>
</dbReference>
<evidence type="ECO:0000256" key="3">
    <source>
        <dbReference type="ARBA" id="ARBA00022485"/>
    </source>
</evidence>
<comment type="function">
    <text evidence="1">Ferredoxins are iron-sulfur proteins that transfer electrons in a wide variety of metabolic reactions.</text>
</comment>
<dbReference type="InterPro" id="IPR007160">
    <property type="entry name" value="DUF362"/>
</dbReference>
<dbReference type="RefSeq" id="WP_283409546.1">
    <property type="nucleotide sequence ID" value="NZ_FXUF01000008.1"/>
</dbReference>
<evidence type="ECO:0000256" key="2">
    <source>
        <dbReference type="ARBA" id="ARBA00013529"/>
    </source>
</evidence>
<feature type="domain" description="4Fe-4S ferredoxin-type" evidence="7">
    <location>
        <begin position="329"/>
        <end position="358"/>
    </location>
</feature>
<dbReference type="InterPro" id="IPR050157">
    <property type="entry name" value="PSI_iron-sulfur_center"/>
</dbReference>
<dbReference type="InterPro" id="IPR017896">
    <property type="entry name" value="4Fe4S_Fe-S-bd"/>
</dbReference>
<accession>A0AA45WWX8</accession>
<evidence type="ECO:0000256" key="4">
    <source>
        <dbReference type="ARBA" id="ARBA00022723"/>
    </source>
</evidence>
<dbReference type="AlphaFoldDB" id="A0AA45WWX8"/>
<keyword evidence="3" id="KW-0004">4Fe-4S</keyword>
<keyword evidence="5" id="KW-0408">Iron</keyword>
<keyword evidence="4" id="KW-0479">Metal-binding</keyword>
<keyword evidence="9" id="KW-1185">Reference proteome</keyword>
<dbReference type="PROSITE" id="PS00198">
    <property type="entry name" value="4FE4S_FER_1"/>
    <property type="match status" value="1"/>
</dbReference>
<reference evidence="8" key="1">
    <citation type="submission" date="2017-05" db="EMBL/GenBank/DDBJ databases">
        <authorList>
            <person name="Varghese N."/>
            <person name="Submissions S."/>
        </authorList>
    </citation>
    <scope>NUCLEOTIDE SEQUENCE</scope>
    <source>
        <strain evidence="8">Su22</strain>
    </source>
</reference>
<dbReference type="PROSITE" id="PS51379">
    <property type="entry name" value="4FE4S_FER_2"/>
    <property type="match status" value="2"/>
</dbReference>
<dbReference type="EMBL" id="FXUF01000008">
    <property type="protein sequence ID" value="SMP60171.1"/>
    <property type="molecule type" value="Genomic_DNA"/>
</dbReference>
<dbReference type="Pfam" id="PF13237">
    <property type="entry name" value="Fer4_10"/>
    <property type="match status" value="1"/>
</dbReference>
<organism evidence="8 9">
    <name type="scientific">Anoxynatronum buryatiense</name>
    <dbReference type="NCBI Taxonomy" id="489973"/>
    <lineage>
        <taxon>Bacteria</taxon>
        <taxon>Bacillati</taxon>
        <taxon>Bacillota</taxon>
        <taxon>Clostridia</taxon>
        <taxon>Eubacteriales</taxon>
        <taxon>Clostridiaceae</taxon>
        <taxon>Anoxynatronum</taxon>
    </lineage>
</organism>
<comment type="caution">
    <text evidence="8">The sequence shown here is derived from an EMBL/GenBank/DDBJ whole genome shotgun (WGS) entry which is preliminary data.</text>
</comment>
<dbReference type="GO" id="GO:0046872">
    <property type="term" value="F:metal ion binding"/>
    <property type="evidence" value="ECO:0007669"/>
    <property type="project" value="UniProtKB-KW"/>
</dbReference>
<proteinExistence type="predicted"/>
<dbReference type="GO" id="GO:0051539">
    <property type="term" value="F:4 iron, 4 sulfur cluster binding"/>
    <property type="evidence" value="ECO:0007669"/>
    <property type="project" value="UniProtKB-KW"/>
</dbReference>
<dbReference type="PANTHER" id="PTHR24960">
    <property type="entry name" value="PHOTOSYSTEM I IRON-SULFUR CENTER-RELATED"/>
    <property type="match status" value="1"/>
</dbReference>
<dbReference type="Proteomes" id="UP001158066">
    <property type="component" value="Unassembled WGS sequence"/>
</dbReference>
<gene>
    <name evidence="8" type="ORF">SAMN06296020_10855</name>
</gene>
<dbReference type="PANTHER" id="PTHR24960:SF76">
    <property type="entry name" value="4FE-4S FERREDOXIN-TYPE DOMAIN-CONTAINING PROTEIN"/>
    <property type="match status" value="1"/>
</dbReference>
<dbReference type="Gene3D" id="3.30.70.20">
    <property type="match status" value="1"/>
</dbReference>
<evidence type="ECO:0000259" key="7">
    <source>
        <dbReference type="PROSITE" id="PS51379"/>
    </source>
</evidence>
<dbReference type="Pfam" id="PF04015">
    <property type="entry name" value="DUF362"/>
    <property type="match status" value="1"/>
</dbReference>
<feature type="domain" description="4Fe-4S ferredoxin-type" evidence="7">
    <location>
        <begin position="359"/>
        <end position="387"/>
    </location>
</feature>
<name>A0AA45WWX8_9CLOT</name>
<evidence type="ECO:0000313" key="8">
    <source>
        <dbReference type="EMBL" id="SMP60171.1"/>
    </source>
</evidence>
<sequence length="395" mass="42233">MSKVIAVGCGRYDLAAVTIKLEAALEALGGIHHLIPRGSRVFLKVNLLTGRPPEEAVTTHPVVVQAVAALLKDAGMEVVIGDSPAGPFTAARMKQIYRVTGMEAAAAAAGVSLNENLEAAMISHPQAHRLKQFEMMTAVQEADTVISLCKMKTHSMTLMTGAVKNLFGVMPGLTKAALHFRFPQLADFAHAMVDICEKVNPVLSIMDGIEGMEGAGPSAGTVTPAGVLLLSTNPHQLDLAAARWMGISPDQVPLLAAARERGLYHPGDAASVPPGGAMTTQWVSLTPEAAAVKPFQTPVIHEPDFLRRYQQVPLLGPGLAAVSNRWLRPRPVVIPEKCISCSECKIICPAAAITMVNRRPEFDLTKCIRCFCCQEICPAKAIEIYRSALLKKMAP</sequence>
<keyword evidence="6" id="KW-0411">Iron-sulfur</keyword>
<evidence type="ECO:0000256" key="5">
    <source>
        <dbReference type="ARBA" id="ARBA00023004"/>
    </source>
</evidence>
<evidence type="ECO:0000256" key="6">
    <source>
        <dbReference type="ARBA" id="ARBA00023014"/>
    </source>
</evidence>
<evidence type="ECO:0000313" key="9">
    <source>
        <dbReference type="Proteomes" id="UP001158066"/>
    </source>
</evidence>
<dbReference type="InterPro" id="IPR017900">
    <property type="entry name" value="4Fe4S_Fe_S_CS"/>
</dbReference>
<evidence type="ECO:0000256" key="1">
    <source>
        <dbReference type="ARBA" id="ARBA00003532"/>
    </source>
</evidence>